<dbReference type="WBParaSite" id="NBR_0000645701-mRNA-1">
    <property type="protein sequence ID" value="NBR_0000645701-mRNA-1"/>
    <property type="gene ID" value="NBR_0000645701"/>
</dbReference>
<evidence type="ECO:0000313" key="2">
    <source>
        <dbReference type="EMBL" id="VDL70047.1"/>
    </source>
</evidence>
<gene>
    <name evidence="2" type="ORF">NBR_LOCUS6458</name>
</gene>
<evidence type="ECO:0000313" key="3">
    <source>
        <dbReference type="Proteomes" id="UP000271162"/>
    </source>
</evidence>
<organism evidence="4">
    <name type="scientific">Nippostrongylus brasiliensis</name>
    <name type="common">Rat hookworm</name>
    <dbReference type="NCBI Taxonomy" id="27835"/>
    <lineage>
        <taxon>Eukaryota</taxon>
        <taxon>Metazoa</taxon>
        <taxon>Ecdysozoa</taxon>
        <taxon>Nematoda</taxon>
        <taxon>Chromadorea</taxon>
        <taxon>Rhabditida</taxon>
        <taxon>Rhabditina</taxon>
        <taxon>Rhabditomorpha</taxon>
        <taxon>Strongyloidea</taxon>
        <taxon>Heligmosomidae</taxon>
        <taxon>Nippostrongylus</taxon>
    </lineage>
</organism>
<dbReference type="AlphaFoldDB" id="A0A0N4XUQ1"/>
<name>A0A0N4XUQ1_NIPBR</name>
<reference evidence="4" key="1">
    <citation type="submission" date="2017-02" db="UniProtKB">
        <authorList>
            <consortium name="WormBaseParasite"/>
        </authorList>
    </citation>
    <scope>IDENTIFICATION</scope>
</reference>
<feature type="compositionally biased region" description="Basic and acidic residues" evidence="1">
    <location>
        <begin position="1"/>
        <end position="28"/>
    </location>
</feature>
<feature type="compositionally biased region" description="Polar residues" evidence="1">
    <location>
        <begin position="32"/>
        <end position="41"/>
    </location>
</feature>
<protein>
    <submittedName>
        <fullName evidence="2 4">Uncharacterized protein</fullName>
    </submittedName>
</protein>
<proteinExistence type="predicted"/>
<keyword evidence="3" id="KW-1185">Reference proteome</keyword>
<dbReference type="EMBL" id="UYSL01019802">
    <property type="protein sequence ID" value="VDL70047.1"/>
    <property type="molecule type" value="Genomic_DNA"/>
</dbReference>
<dbReference type="Proteomes" id="UP000271162">
    <property type="component" value="Unassembled WGS sequence"/>
</dbReference>
<evidence type="ECO:0000256" key="1">
    <source>
        <dbReference type="SAM" id="MobiDB-lite"/>
    </source>
</evidence>
<feature type="region of interest" description="Disordered" evidence="1">
    <location>
        <begin position="1"/>
        <end position="65"/>
    </location>
</feature>
<evidence type="ECO:0000313" key="4">
    <source>
        <dbReference type="WBParaSite" id="NBR_0000645701-mRNA-1"/>
    </source>
</evidence>
<reference evidence="2 3" key="2">
    <citation type="submission" date="2018-11" db="EMBL/GenBank/DDBJ databases">
        <authorList>
            <consortium name="Pathogen Informatics"/>
        </authorList>
    </citation>
    <scope>NUCLEOTIDE SEQUENCE [LARGE SCALE GENOMIC DNA]</scope>
</reference>
<accession>A0A0N4XUQ1</accession>
<sequence length="95" mass="10331">MNMKRNEEDKGESAPDREQQHNDDESGPREQQLINPRSTRSAAPAHCAGGVDGGRGAQSDDTQESVIIASSSAIGYHCPTFAKHPLNPHQIALRR</sequence>